<comment type="caution">
    <text evidence="1">The sequence shown here is derived from an EMBL/GenBank/DDBJ whole genome shotgun (WGS) entry which is preliminary data.</text>
</comment>
<dbReference type="AlphaFoldDB" id="A0ABD1RYN2"/>
<dbReference type="EMBL" id="JBFOLK010000008">
    <property type="protein sequence ID" value="KAL2492772.1"/>
    <property type="molecule type" value="Genomic_DNA"/>
</dbReference>
<keyword evidence="2" id="KW-1185">Reference proteome</keyword>
<evidence type="ECO:0000313" key="2">
    <source>
        <dbReference type="Proteomes" id="UP001604336"/>
    </source>
</evidence>
<reference evidence="2" key="1">
    <citation type="submission" date="2024-07" db="EMBL/GenBank/DDBJ databases">
        <title>Two chromosome-level genome assemblies of Korean endemic species Abeliophyllum distichum and Forsythia ovata (Oleaceae).</title>
        <authorList>
            <person name="Jang H."/>
        </authorList>
    </citation>
    <scope>NUCLEOTIDE SEQUENCE [LARGE SCALE GENOMIC DNA]</scope>
</reference>
<organism evidence="1 2">
    <name type="scientific">Abeliophyllum distichum</name>
    <dbReference type="NCBI Taxonomy" id="126358"/>
    <lineage>
        <taxon>Eukaryota</taxon>
        <taxon>Viridiplantae</taxon>
        <taxon>Streptophyta</taxon>
        <taxon>Embryophyta</taxon>
        <taxon>Tracheophyta</taxon>
        <taxon>Spermatophyta</taxon>
        <taxon>Magnoliopsida</taxon>
        <taxon>eudicotyledons</taxon>
        <taxon>Gunneridae</taxon>
        <taxon>Pentapetalae</taxon>
        <taxon>asterids</taxon>
        <taxon>lamiids</taxon>
        <taxon>Lamiales</taxon>
        <taxon>Oleaceae</taxon>
        <taxon>Forsythieae</taxon>
        <taxon>Abeliophyllum</taxon>
    </lineage>
</organism>
<protein>
    <submittedName>
        <fullName evidence="1">Uncharacterized protein</fullName>
    </submittedName>
</protein>
<gene>
    <name evidence="1" type="ORF">Adt_28400</name>
</gene>
<proteinExistence type="predicted"/>
<accession>A0ABD1RYN2</accession>
<sequence>MGFIHAPPGWLPFSACMLQRRPASRPTDSCGSEFLLEILGLKTFGGLFLHILGALHEAMRISNGTPLSQMPSNRAPTLHAIGAMNNEVSVEVELGNLWSSGNFNSGKGGAVLTLIPVEVEVEV</sequence>
<evidence type="ECO:0000313" key="1">
    <source>
        <dbReference type="EMBL" id="KAL2492772.1"/>
    </source>
</evidence>
<name>A0ABD1RYN2_9LAMI</name>
<dbReference type="Proteomes" id="UP001604336">
    <property type="component" value="Unassembled WGS sequence"/>
</dbReference>